<reference evidence="1" key="1">
    <citation type="journal article" date="2014" name="PLoS ONE">
        <title>Transcriptome-Based Identification of ABC Transporters in the Western Tarnished Plant Bug Lygus hesperus.</title>
        <authorList>
            <person name="Hull J.J."/>
            <person name="Chaney K."/>
            <person name="Geib S.M."/>
            <person name="Fabrick J.A."/>
            <person name="Brent C.S."/>
            <person name="Walsh D."/>
            <person name="Lavine L.C."/>
        </authorList>
    </citation>
    <scope>NUCLEOTIDE SEQUENCE</scope>
</reference>
<evidence type="ECO:0000313" key="1">
    <source>
        <dbReference type="EMBL" id="JAG29234.1"/>
    </source>
</evidence>
<protein>
    <submittedName>
        <fullName evidence="1">Protein CASC2, isoform 3</fullName>
    </submittedName>
</protein>
<name>A0A0A9YAL0_LYGHE</name>
<dbReference type="EMBL" id="GBHO01014370">
    <property type="protein sequence ID" value="JAG29234.1"/>
    <property type="molecule type" value="Transcribed_RNA"/>
</dbReference>
<accession>A0A0A9YAL0</accession>
<dbReference type="AlphaFoldDB" id="A0A0A9YAL0"/>
<reference evidence="1" key="2">
    <citation type="submission" date="2014-07" db="EMBL/GenBank/DDBJ databases">
        <authorList>
            <person name="Hull J."/>
        </authorList>
    </citation>
    <scope>NUCLEOTIDE SEQUENCE</scope>
</reference>
<feature type="non-terminal residue" evidence="1">
    <location>
        <position position="1"/>
    </location>
</feature>
<proteinExistence type="predicted"/>
<organism evidence="1">
    <name type="scientific">Lygus hesperus</name>
    <name type="common">Western plant bug</name>
    <dbReference type="NCBI Taxonomy" id="30085"/>
    <lineage>
        <taxon>Eukaryota</taxon>
        <taxon>Metazoa</taxon>
        <taxon>Ecdysozoa</taxon>
        <taxon>Arthropoda</taxon>
        <taxon>Hexapoda</taxon>
        <taxon>Insecta</taxon>
        <taxon>Pterygota</taxon>
        <taxon>Neoptera</taxon>
        <taxon>Paraneoptera</taxon>
        <taxon>Hemiptera</taxon>
        <taxon>Heteroptera</taxon>
        <taxon>Panheteroptera</taxon>
        <taxon>Cimicomorpha</taxon>
        <taxon>Miridae</taxon>
        <taxon>Mirini</taxon>
        <taxon>Lygus</taxon>
    </lineage>
</organism>
<sequence>LYEHFTAKNASGSSNSFGSSIGLWKDRGQAGTVAQDVHAPYSDQGLTVDSQPGSDWWRLEGANGTKIMPRDGERWKRWWAPQVKGHNYPGQQLPPQLEEQTTLKDRIKNNLKRIFGGGDPNI</sequence>
<gene>
    <name evidence="1" type="primary">CASC2</name>
    <name evidence="1" type="ORF">CM83_104493</name>
</gene>